<accession>X0WKE5</accession>
<name>X0WKE5_9ZZZZ</name>
<evidence type="ECO:0000313" key="1">
    <source>
        <dbReference type="EMBL" id="GAG13166.1"/>
    </source>
</evidence>
<evidence type="ECO:0008006" key="2">
    <source>
        <dbReference type="Google" id="ProtNLM"/>
    </source>
</evidence>
<dbReference type="AlphaFoldDB" id="X0WKE5"/>
<protein>
    <recommendedName>
        <fullName evidence="2">HAF repeat-containing protein</fullName>
    </recommendedName>
</protein>
<dbReference type="EMBL" id="BARS01023632">
    <property type="protein sequence ID" value="GAG13166.1"/>
    <property type="molecule type" value="Genomic_DNA"/>
</dbReference>
<comment type="caution">
    <text evidence="1">The sequence shown here is derived from an EMBL/GenBank/DDBJ whole genome shotgun (WGS) entry which is preliminary data.</text>
</comment>
<proteinExistence type="predicted"/>
<gene>
    <name evidence="1" type="ORF">S01H1_37619</name>
</gene>
<organism evidence="1">
    <name type="scientific">marine sediment metagenome</name>
    <dbReference type="NCBI Taxonomy" id="412755"/>
    <lineage>
        <taxon>unclassified sequences</taxon>
        <taxon>metagenomes</taxon>
        <taxon>ecological metagenomes</taxon>
    </lineage>
</organism>
<reference evidence="1" key="1">
    <citation type="journal article" date="2014" name="Front. Microbiol.">
        <title>High frequency of phylogenetically diverse reductive dehalogenase-homologous genes in deep subseafloor sedimentary metagenomes.</title>
        <authorList>
            <person name="Kawai M."/>
            <person name="Futagami T."/>
            <person name="Toyoda A."/>
            <person name="Takaki Y."/>
            <person name="Nishi S."/>
            <person name="Hori S."/>
            <person name="Arai W."/>
            <person name="Tsubouchi T."/>
            <person name="Morono Y."/>
            <person name="Uchiyama I."/>
            <person name="Ito T."/>
            <person name="Fujiyama A."/>
            <person name="Inagaki F."/>
            <person name="Takami H."/>
        </authorList>
    </citation>
    <scope>NUCLEOTIDE SEQUENCE</scope>
    <source>
        <strain evidence="1">Expedition CK06-06</strain>
    </source>
</reference>
<feature type="non-terminal residue" evidence="1">
    <location>
        <position position="269"/>
    </location>
</feature>
<sequence>GLNDQCYVVGISAVYSGAQHAFVWMCDMMTDIGTPDGFLVSGATSVNDYGQVVGYANGAYQSQYAYLWEDGNWTYIGTLPDLDYSASFDINNPGQIVGHSFMLGPGGGSLAWIYEDGNLTGLGTLGGGRSSAYALNDEGQVVGSSRTNNNKTHAFLWENGTMTDLGVLPNETGSAAYDINENGQVCGSSSHKLNQYPFPTFRTACFWDGDDIIEIGKLPGYTRNNAAGGINDQCQVVGYSSDNGNDPHAFIWEDGVLTDLNDLKGEFRP</sequence>
<dbReference type="InterPro" id="IPR014262">
    <property type="entry name" value="HAF_rpt"/>
</dbReference>
<feature type="non-terminal residue" evidence="1">
    <location>
        <position position="1"/>
    </location>
</feature>
<dbReference type="NCBIfam" id="TIGR02913">
    <property type="entry name" value="HAF_rpt"/>
    <property type="match status" value="3"/>
</dbReference>